<dbReference type="InterPro" id="IPR011991">
    <property type="entry name" value="ArsR-like_HTH"/>
</dbReference>
<keyword evidence="6" id="KW-1185">Reference proteome</keyword>
<accession>A0ABS2GP36</accession>
<evidence type="ECO:0000259" key="4">
    <source>
        <dbReference type="PROSITE" id="PS50995"/>
    </source>
</evidence>
<dbReference type="CDD" id="cd00090">
    <property type="entry name" value="HTH_ARSR"/>
    <property type="match status" value="1"/>
</dbReference>
<evidence type="ECO:0000256" key="3">
    <source>
        <dbReference type="ARBA" id="ARBA00023163"/>
    </source>
</evidence>
<evidence type="ECO:0000256" key="2">
    <source>
        <dbReference type="ARBA" id="ARBA00023125"/>
    </source>
</evidence>
<proteinExistence type="predicted"/>
<dbReference type="InterPro" id="IPR036390">
    <property type="entry name" value="WH_DNA-bd_sf"/>
</dbReference>
<dbReference type="Pfam" id="PF12802">
    <property type="entry name" value="MarR_2"/>
    <property type="match status" value="1"/>
</dbReference>
<evidence type="ECO:0000313" key="6">
    <source>
        <dbReference type="Proteomes" id="UP000724149"/>
    </source>
</evidence>
<organism evidence="5 6">
    <name type="scientific">Hydrogenoanaerobacterium saccharovorans</name>
    <dbReference type="NCBI Taxonomy" id="474960"/>
    <lineage>
        <taxon>Bacteria</taxon>
        <taxon>Bacillati</taxon>
        <taxon>Bacillota</taxon>
        <taxon>Clostridia</taxon>
        <taxon>Eubacteriales</taxon>
        <taxon>Oscillospiraceae</taxon>
        <taxon>Hydrogenoanaerobacterium</taxon>
    </lineage>
</organism>
<keyword evidence="2" id="KW-0238">DNA-binding</keyword>
<dbReference type="SMART" id="SM00347">
    <property type="entry name" value="HTH_MARR"/>
    <property type="match status" value="1"/>
</dbReference>
<evidence type="ECO:0000256" key="1">
    <source>
        <dbReference type="ARBA" id="ARBA00023015"/>
    </source>
</evidence>
<dbReference type="RefSeq" id="WP_204720671.1">
    <property type="nucleotide sequence ID" value="NZ_JACSNR010000005.1"/>
</dbReference>
<dbReference type="PANTHER" id="PTHR35790">
    <property type="entry name" value="HTH-TYPE TRANSCRIPTIONAL REGULATOR PCHR"/>
    <property type="match status" value="1"/>
</dbReference>
<dbReference type="InterPro" id="IPR000835">
    <property type="entry name" value="HTH_MarR-typ"/>
</dbReference>
<dbReference type="SUPFAM" id="SSF46785">
    <property type="entry name" value="Winged helix' DNA-binding domain"/>
    <property type="match status" value="1"/>
</dbReference>
<dbReference type="Gene3D" id="1.10.10.10">
    <property type="entry name" value="Winged helix-like DNA-binding domain superfamily/Winged helix DNA-binding domain"/>
    <property type="match status" value="1"/>
</dbReference>
<dbReference type="InterPro" id="IPR052067">
    <property type="entry name" value="Metal_resp_HTH_trans_reg"/>
</dbReference>
<dbReference type="PANTHER" id="PTHR35790:SF4">
    <property type="entry name" value="HTH-TYPE TRANSCRIPTIONAL REGULATOR PCHR"/>
    <property type="match status" value="1"/>
</dbReference>
<dbReference type="PROSITE" id="PS50995">
    <property type="entry name" value="HTH_MARR_2"/>
    <property type="match status" value="1"/>
</dbReference>
<feature type="domain" description="HTH marR-type" evidence="4">
    <location>
        <begin position="12"/>
        <end position="151"/>
    </location>
</feature>
<comment type="caution">
    <text evidence="5">The sequence shown here is derived from an EMBL/GenBank/DDBJ whole genome shotgun (WGS) entry which is preliminary data.</text>
</comment>
<dbReference type="InterPro" id="IPR036388">
    <property type="entry name" value="WH-like_DNA-bd_sf"/>
</dbReference>
<dbReference type="Proteomes" id="UP000724149">
    <property type="component" value="Unassembled WGS sequence"/>
</dbReference>
<reference evidence="5 6" key="1">
    <citation type="journal article" date="2021" name="Sci. Rep.">
        <title>The distribution of antibiotic resistance genes in chicken gut microbiota commensals.</title>
        <authorList>
            <person name="Juricova H."/>
            <person name="Matiasovicova J."/>
            <person name="Kubasova T."/>
            <person name="Cejkova D."/>
            <person name="Rychlik I."/>
        </authorList>
    </citation>
    <scope>NUCLEOTIDE SEQUENCE [LARGE SCALE GENOMIC DNA]</scope>
    <source>
        <strain evidence="5 6">An564</strain>
    </source>
</reference>
<name>A0ABS2GP36_9FIRM</name>
<sequence length="162" mass="18808">MKQQDSARFLTNYEISDILQHIAAVVNSNPQKNDYLNNGETYTAVEGHTIGFIKDHPGCTATEIACEWGKTTSAVSQLLKKLRHRGVVYALRDEKDAKRYALYLTEKGEAVDAAHRAYDSEKYQTIIDLLLEHYSREEMDATFRIMRDWYRLSMEDKMNHRD</sequence>
<evidence type="ECO:0000313" key="5">
    <source>
        <dbReference type="EMBL" id="MBM6923309.1"/>
    </source>
</evidence>
<keyword evidence="1" id="KW-0805">Transcription regulation</keyword>
<protein>
    <submittedName>
        <fullName evidence="5">Winged helix-turn-helix transcriptional regulator</fullName>
    </submittedName>
</protein>
<dbReference type="EMBL" id="JACSNR010000005">
    <property type="protein sequence ID" value="MBM6923309.1"/>
    <property type="molecule type" value="Genomic_DNA"/>
</dbReference>
<gene>
    <name evidence="5" type="ORF">H9X81_06360</name>
</gene>
<keyword evidence="3" id="KW-0804">Transcription</keyword>